<protein>
    <submittedName>
        <fullName evidence="1">Uncharacterized protein</fullName>
    </submittedName>
</protein>
<organism evidence="1">
    <name type="scientific">viral metagenome</name>
    <dbReference type="NCBI Taxonomy" id="1070528"/>
    <lineage>
        <taxon>unclassified sequences</taxon>
        <taxon>metagenomes</taxon>
        <taxon>organismal metagenomes</taxon>
    </lineage>
</organism>
<evidence type="ECO:0000313" key="2">
    <source>
        <dbReference type="EMBL" id="QJA95957.1"/>
    </source>
</evidence>
<dbReference type="AlphaFoldDB" id="A0A6M3K4S4"/>
<name>A0A6M3K4S4_9ZZZZ</name>
<dbReference type="EMBL" id="MT142263">
    <property type="protein sequence ID" value="QJA77114.1"/>
    <property type="molecule type" value="Genomic_DNA"/>
</dbReference>
<evidence type="ECO:0000313" key="1">
    <source>
        <dbReference type="EMBL" id="QJA77114.1"/>
    </source>
</evidence>
<gene>
    <name evidence="1" type="ORF">MM415A01361_0024</name>
    <name evidence="2" type="ORF">MM415B05042_0006</name>
</gene>
<proteinExistence type="predicted"/>
<dbReference type="EMBL" id="MT143358">
    <property type="protein sequence ID" value="QJA95957.1"/>
    <property type="molecule type" value="Genomic_DNA"/>
</dbReference>
<reference evidence="1" key="1">
    <citation type="submission" date="2020-03" db="EMBL/GenBank/DDBJ databases">
        <title>The deep terrestrial virosphere.</title>
        <authorList>
            <person name="Holmfeldt K."/>
            <person name="Nilsson E."/>
            <person name="Simone D."/>
            <person name="Lopez-Fernandez M."/>
            <person name="Wu X."/>
            <person name="de Brujin I."/>
            <person name="Lundin D."/>
            <person name="Andersson A."/>
            <person name="Bertilsson S."/>
            <person name="Dopson M."/>
        </authorList>
    </citation>
    <scope>NUCLEOTIDE SEQUENCE</scope>
    <source>
        <strain evidence="1">MM415A01361</strain>
        <strain evidence="2">MM415B05042</strain>
    </source>
</reference>
<sequence>MTKIQKSAKVNGVKRWLKRMVMRFSFIFEWYQKRQWIKEGCPMIKYDGFHCGLCGKWVNKSFEIPKYKSLGKFWDTWGICDCE</sequence>
<accession>A0A6M3K4S4</accession>